<reference evidence="7 8" key="1">
    <citation type="submission" date="2016-11" db="EMBL/GenBank/DDBJ databases">
        <authorList>
            <person name="Jaros S."/>
            <person name="Januszkiewicz K."/>
            <person name="Wedrychowicz H."/>
        </authorList>
    </citation>
    <scope>NUCLEOTIDE SEQUENCE [LARGE SCALE GENOMIC DNA]</scope>
    <source>
        <strain evidence="7 8">DSM 19022</strain>
    </source>
</reference>
<dbReference type="Proteomes" id="UP000184442">
    <property type="component" value="Unassembled WGS sequence"/>
</dbReference>
<evidence type="ECO:0000256" key="1">
    <source>
        <dbReference type="ARBA" id="ARBA00005879"/>
    </source>
</evidence>
<evidence type="ECO:0000256" key="2">
    <source>
        <dbReference type="ARBA" id="ARBA00022573"/>
    </source>
</evidence>
<dbReference type="InterPro" id="IPR014777">
    <property type="entry name" value="4pyrrole_Mease_sub1"/>
</dbReference>
<name>A0A1M6D3W9_9FIRM</name>
<organism evidence="7 8">
    <name type="scientific">Lutispora thermophila DSM 19022</name>
    <dbReference type="NCBI Taxonomy" id="1122184"/>
    <lineage>
        <taxon>Bacteria</taxon>
        <taxon>Bacillati</taxon>
        <taxon>Bacillota</taxon>
        <taxon>Clostridia</taxon>
        <taxon>Lutisporales</taxon>
        <taxon>Lutisporaceae</taxon>
        <taxon>Lutispora</taxon>
    </lineage>
</organism>
<proteinExistence type="inferred from homology"/>
<dbReference type="InterPro" id="IPR050161">
    <property type="entry name" value="Siro_Cobalamin_biosynth"/>
</dbReference>
<dbReference type="RefSeq" id="WP_073025131.1">
    <property type="nucleotide sequence ID" value="NZ_FQZS01000006.1"/>
</dbReference>
<dbReference type="InterPro" id="IPR014776">
    <property type="entry name" value="4pyrrole_Mease_sub2"/>
</dbReference>
<dbReference type="AlphaFoldDB" id="A0A1M6D3W9"/>
<evidence type="ECO:0000256" key="4">
    <source>
        <dbReference type="ARBA" id="ARBA00022679"/>
    </source>
</evidence>
<dbReference type="InterPro" id="IPR006362">
    <property type="entry name" value="Cbl_synth_CobM/CibF"/>
</dbReference>
<protein>
    <submittedName>
        <fullName evidence="7">Cobalt-precorrin 4 C11-methyltransferase</fullName>
    </submittedName>
</protein>
<evidence type="ECO:0000313" key="8">
    <source>
        <dbReference type="Proteomes" id="UP000184442"/>
    </source>
</evidence>
<keyword evidence="8" id="KW-1185">Reference proteome</keyword>
<dbReference type="Pfam" id="PF00590">
    <property type="entry name" value="TP_methylase"/>
    <property type="match status" value="1"/>
</dbReference>
<dbReference type="PANTHER" id="PTHR45790">
    <property type="entry name" value="SIROHEME SYNTHASE-RELATED"/>
    <property type="match status" value="1"/>
</dbReference>
<dbReference type="GO" id="GO:0009236">
    <property type="term" value="P:cobalamin biosynthetic process"/>
    <property type="evidence" value="ECO:0007669"/>
    <property type="project" value="UniProtKB-KW"/>
</dbReference>
<dbReference type="InterPro" id="IPR000878">
    <property type="entry name" value="4pyrrol_Mease"/>
</dbReference>
<dbReference type="STRING" id="1122184.SAMN02745176_00995"/>
<feature type="domain" description="Tetrapyrrole methylase" evidence="6">
    <location>
        <begin position="1"/>
        <end position="206"/>
    </location>
</feature>
<keyword evidence="5" id="KW-0949">S-adenosyl-L-methionine</keyword>
<dbReference type="PANTHER" id="PTHR45790:SF4">
    <property type="entry name" value="COBALT-PRECORRIN-4 C(11)-METHYLTRANSFERASE"/>
    <property type="match status" value="1"/>
</dbReference>
<dbReference type="Gene3D" id="3.30.950.10">
    <property type="entry name" value="Methyltransferase, Cobalt-precorrin-4 Transmethylase, Domain 2"/>
    <property type="match status" value="1"/>
</dbReference>
<sequence>MVYFIGAGSGDPELITVKGKKHIEEADIVIYAGSLVNKELLKCCKPSAEIYDSAGMTLDEVLEVMIKGTKEGEKIARVHTGDPSIYGAIREQMDALDKYGIEYEVIPGVSSFLAAAAALKKEYTLPGVTQTVILTRMEGRTEVPSEESIESLAMHKATMIIFLSVDMIDELVSKLKAGYEDITPVAVVYKASWPEQKIIRATLADIADKVKEEGIRKTALVIVGNFLGDEYEFSKLYDKSYSHEFRSARE</sequence>
<dbReference type="NCBIfam" id="TIGR01465">
    <property type="entry name" value="cobM_cbiF"/>
    <property type="match status" value="1"/>
</dbReference>
<keyword evidence="2" id="KW-0169">Cobalamin biosynthesis</keyword>
<accession>A0A1M6D3W9</accession>
<dbReference type="Gene3D" id="3.40.1010.10">
    <property type="entry name" value="Cobalt-precorrin-4 Transmethylase, Domain 1"/>
    <property type="match status" value="1"/>
</dbReference>
<dbReference type="GO" id="GO:0032259">
    <property type="term" value="P:methylation"/>
    <property type="evidence" value="ECO:0007669"/>
    <property type="project" value="UniProtKB-KW"/>
</dbReference>
<dbReference type="CDD" id="cd11641">
    <property type="entry name" value="Precorrin-4_C11-MT"/>
    <property type="match status" value="1"/>
</dbReference>
<keyword evidence="3 7" id="KW-0489">Methyltransferase</keyword>
<evidence type="ECO:0000259" key="6">
    <source>
        <dbReference type="Pfam" id="PF00590"/>
    </source>
</evidence>
<gene>
    <name evidence="7" type="ORF">SAMN02745176_00995</name>
</gene>
<dbReference type="GO" id="GO:0046026">
    <property type="term" value="F:precorrin-4 C11-methyltransferase activity"/>
    <property type="evidence" value="ECO:0007669"/>
    <property type="project" value="InterPro"/>
</dbReference>
<keyword evidence="4 7" id="KW-0808">Transferase</keyword>
<dbReference type="SUPFAM" id="SSF53790">
    <property type="entry name" value="Tetrapyrrole methylase"/>
    <property type="match status" value="1"/>
</dbReference>
<dbReference type="OrthoDB" id="9815856at2"/>
<dbReference type="EMBL" id="FQZS01000006">
    <property type="protein sequence ID" value="SHI67784.1"/>
    <property type="molecule type" value="Genomic_DNA"/>
</dbReference>
<evidence type="ECO:0000313" key="7">
    <source>
        <dbReference type="EMBL" id="SHI67784.1"/>
    </source>
</evidence>
<evidence type="ECO:0000256" key="3">
    <source>
        <dbReference type="ARBA" id="ARBA00022603"/>
    </source>
</evidence>
<evidence type="ECO:0000256" key="5">
    <source>
        <dbReference type="ARBA" id="ARBA00022691"/>
    </source>
</evidence>
<comment type="similarity">
    <text evidence="1">Belongs to the precorrin methyltransferase family.</text>
</comment>
<dbReference type="InterPro" id="IPR035996">
    <property type="entry name" value="4pyrrol_Methylase_sf"/>
</dbReference>